<reference evidence="2" key="1">
    <citation type="submission" date="2011-07" db="EMBL/GenBank/DDBJ databases">
        <authorList>
            <consortium name="Caenorhabditis brenneri Sequencing and Analysis Consortium"/>
            <person name="Wilson R.K."/>
        </authorList>
    </citation>
    <scope>NUCLEOTIDE SEQUENCE [LARGE SCALE GENOMIC DNA]</scope>
    <source>
        <strain evidence="2">PB2801</strain>
    </source>
</reference>
<keyword evidence="2" id="KW-1185">Reference proteome</keyword>
<organism evidence="2">
    <name type="scientific">Caenorhabditis brenneri</name>
    <name type="common">Nematode worm</name>
    <dbReference type="NCBI Taxonomy" id="135651"/>
    <lineage>
        <taxon>Eukaryota</taxon>
        <taxon>Metazoa</taxon>
        <taxon>Ecdysozoa</taxon>
        <taxon>Nematoda</taxon>
        <taxon>Chromadorea</taxon>
        <taxon>Rhabditida</taxon>
        <taxon>Rhabditina</taxon>
        <taxon>Rhabditomorpha</taxon>
        <taxon>Rhabditoidea</taxon>
        <taxon>Rhabditidae</taxon>
        <taxon>Peloderinae</taxon>
        <taxon>Caenorhabditis</taxon>
    </lineage>
</organism>
<dbReference type="EMBL" id="GL380028">
    <property type="protein sequence ID" value="EGT43325.1"/>
    <property type="molecule type" value="Genomic_DNA"/>
</dbReference>
<evidence type="ECO:0000313" key="2">
    <source>
        <dbReference type="Proteomes" id="UP000008068"/>
    </source>
</evidence>
<sequence length="112" mass="13056">MKKPIDFEEIWIHDIYFCCIQGCGYGKPGLRGSSLKKTFRLYPVGYFACFRTCTKAKLIEMPNKKGVQVEVDVIAIHKDKQSRRKENIQRRKFFGTSDFGMFGQLGIKIMFF</sequence>
<dbReference type="HOGENOM" id="CLU_2148046_0_0_1"/>
<evidence type="ECO:0000313" key="1">
    <source>
        <dbReference type="EMBL" id="EGT43325.1"/>
    </source>
</evidence>
<dbReference type="InParanoid" id="G0P2M1"/>
<gene>
    <name evidence="1" type="ORF">CAEBREN_21813</name>
</gene>
<protein>
    <submittedName>
        <fullName evidence="1">Uncharacterized protein</fullName>
    </submittedName>
</protein>
<accession>G0P2M1</accession>
<proteinExistence type="predicted"/>
<dbReference type="Proteomes" id="UP000008068">
    <property type="component" value="Unassembled WGS sequence"/>
</dbReference>
<name>G0P2M1_CAEBE</name>
<dbReference type="AlphaFoldDB" id="G0P2M1"/>